<proteinExistence type="predicted"/>
<dbReference type="PANTHER" id="PTHR35446:SF2">
    <property type="entry name" value="CARBOXYMUCONOLACTONE DECARBOXYLASE-LIKE DOMAIN-CONTAINING PROTEIN"/>
    <property type="match status" value="1"/>
</dbReference>
<dbReference type="PANTHER" id="PTHR35446">
    <property type="entry name" value="SI:CH211-175M2.5"/>
    <property type="match status" value="1"/>
</dbReference>
<evidence type="ECO:0000313" key="1">
    <source>
        <dbReference type="EMBL" id="SVE11747.1"/>
    </source>
</evidence>
<evidence type="ECO:0008006" key="2">
    <source>
        <dbReference type="Google" id="ProtNLM"/>
    </source>
</evidence>
<dbReference type="EMBL" id="UINC01195267">
    <property type="protein sequence ID" value="SVE11747.1"/>
    <property type="molecule type" value="Genomic_DNA"/>
</dbReference>
<dbReference type="NCBIfam" id="TIGR01926">
    <property type="entry name" value="peroxid_rel"/>
    <property type="match status" value="1"/>
</dbReference>
<organism evidence="1">
    <name type="scientific">marine metagenome</name>
    <dbReference type="NCBI Taxonomy" id="408172"/>
    <lineage>
        <taxon>unclassified sequences</taxon>
        <taxon>metagenomes</taxon>
        <taxon>ecological metagenomes</taxon>
    </lineage>
</organism>
<reference evidence="1" key="1">
    <citation type="submission" date="2018-05" db="EMBL/GenBank/DDBJ databases">
        <authorList>
            <person name="Lanie J.A."/>
            <person name="Ng W.-L."/>
            <person name="Kazmierczak K.M."/>
            <person name="Andrzejewski T.M."/>
            <person name="Davidsen T.M."/>
            <person name="Wayne K.J."/>
            <person name="Tettelin H."/>
            <person name="Glass J.I."/>
            <person name="Rusch D."/>
            <person name="Podicherti R."/>
            <person name="Tsui H.-C.T."/>
            <person name="Winkler M.E."/>
        </authorList>
    </citation>
    <scope>NUCLEOTIDE SEQUENCE</scope>
</reference>
<dbReference type="InterPro" id="IPR029032">
    <property type="entry name" value="AhpD-like"/>
</dbReference>
<sequence>MTAWIRMIEDQDADPELLEILKLARTPHGTVDNVMRVHSLRPNTMKGHVTLYRAALHDDVNTLPMWLQEVIGSYVSLLNRCNYSYANHWANAKHLMGDDAKADAAEKALQNRSPGEVFDGKALALLRYAEKLTVDPGDMVRGDITALTDAGVDDGEILEANQIIGYFNYVNRCLNGLGVTTEGDIVGYYSSSDAS</sequence>
<gene>
    <name evidence="1" type="ORF">METZ01_LOCUS464601</name>
</gene>
<dbReference type="SUPFAM" id="SSF69118">
    <property type="entry name" value="AhpD-like"/>
    <property type="match status" value="1"/>
</dbReference>
<dbReference type="Gene3D" id="1.20.1290.10">
    <property type="entry name" value="AhpD-like"/>
    <property type="match status" value="1"/>
</dbReference>
<name>A0A383AV81_9ZZZZ</name>
<dbReference type="AlphaFoldDB" id="A0A383AV81"/>
<accession>A0A383AV81</accession>
<protein>
    <recommendedName>
        <fullName evidence="2">Carboxymuconolactone decarboxylase-like domain-containing protein</fullName>
    </recommendedName>
</protein>
<dbReference type="InterPro" id="IPR010195">
    <property type="entry name" value="Uncharacterised_peroxidase-rel"/>
</dbReference>